<evidence type="ECO:0000313" key="1">
    <source>
        <dbReference type="EMBL" id="TPV48266.1"/>
    </source>
</evidence>
<reference evidence="1 2" key="1">
    <citation type="submission" date="2019-06" db="EMBL/GenBank/DDBJ databases">
        <title>Taxogenomics and systematics of the genus Pantoea.</title>
        <authorList>
            <person name="Tambong J.T."/>
        </authorList>
    </citation>
    <scope>NUCLEOTIDE SEQUENCE [LARGE SCALE GENOMIC DNA]</scope>
    <source>
        <strain evidence="1 2">LMG 24200</strain>
    </source>
</reference>
<keyword evidence="2" id="KW-1185">Reference proteome</keyword>
<dbReference type="RefSeq" id="WP_128085713.1">
    <property type="nucleotide sequence ID" value="NZ_CP071405.1"/>
</dbReference>
<comment type="caution">
    <text evidence="1">The sequence shown here is derived from an EMBL/GenBank/DDBJ whole genome shotgun (WGS) entry which is preliminary data.</text>
</comment>
<organism evidence="1 2">
    <name type="scientific">Pantoea deleyi</name>
    <dbReference type="NCBI Taxonomy" id="470932"/>
    <lineage>
        <taxon>Bacteria</taxon>
        <taxon>Pseudomonadati</taxon>
        <taxon>Pseudomonadota</taxon>
        <taxon>Gammaproteobacteria</taxon>
        <taxon>Enterobacterales</taxon>
        <taxon>Erwiniaceae</taxon>
        <taxon>Pantoea</taxon>
    </lineage>
</organism>
<sequence length="113" mass="10940">MKLLSQRQLILVPGASGAYDPAYAGASSHVSQHGHHSGRSGNPFGPSNGVIQVVAAHPEIAGCLNGILGGMVGGSFGGPGAAVAGAIGGGIGSCFNNSGNSHAGNNFGGQCTW</sequence>
<dbReference type="EMBL" id="VHJA01000021">
    <property type="protein sequence ID" value="TPV48266.1"/>
    <property type="molecule type" value="Genomic_DNA"/>
</dbReference>
<proteinExistence type="predicted"/>
<name>A0A506QRR2_9GAMM</name>
<protein>
    <submittedName>
        <fullName evidence="1">Uncharacterized protein</fullName>
    </submittedName>
</protein>
<evidence type="ECO:0000313" key="2">
    <source>
        <dbReference type="Proteomes" id="UP000317747"/>
    </source>
</evidence>
<dbReference type="Proteomes" id="UP000317747">
    <property type="component" value="Unassembled WGS sequence"/>
</dbReference>
<dbReference type="AlphaFoldDB" id="A0A506QRR2"/>
<gene>
    <name evidence="1" type="ORF">FJW01_01755</name>
</gene>
<accession>A0A506QRR2</accession>